<evidence type="ECO:0000313" key="2">
    <source>
        <dbReference type="Proteomes" id="UP001058974"/>
    </source>
</evidence>
<sequence>ITQFLFIMFVKKLVEKASNKKVGGNSSDGLKSRDVDPRLIFHHGVPSGATNFTYHNINNILALSTNDGRIKLFGKDNAQVLLESNKPVCTKFLQFIQNQGILINVTSNNHIEVWDIDKKLLCDLYIIKEEITSFAIIQHSLYMYIGVSSGNVSVLKLDQNWHVVKMNYFIPLSASIGNSNEVFDDIAVTHILPQPAAESKRVLVIFRNGQIILWDIQESRCIFRTGGNVSQSLHNETKKVSCACWVCPYGSKVVVGYNNGDLFIWSIPSLTTGNGSASGFSSKNTPMFKFNLGYKSDKTCIESVKWIYTEGKSSRLYVMGASNSMQVVLLNEHTETRTTKLGLNLSEYCVNMEIISSSNEQSKHKQNSLILLGKSGHVYMYDDSLIERYLLQWQSKSTPSLPKEVMVRLPLSDSSITIAKFISNATNVFYSEDEYYSQMLRNYPQLFSIETNHREGINLSSANFSGFSNIKNLYITGHKNGAITFWDASCPLFIPVLQLNQQSENDHSLSGVPLTELYFDIDSLLLISGDQSGL</sequence>
<feature type="non-terminal residue" evidence="1">
    <location>
        <position position="534"/>
    </location>
</feature>
<dbReference type="PANTHER" id="PTHR10241:SF27">
    <property type="entry name" value="TRANSDUCIN_WD40 REPEAT-LIKE SUPERFAMILY PROTEIN"/>
    <property type="match status" value="1"/>
</dbReference>
<dbReference type="GO" id="GO:0045159">
    <property type="term" value="F:myosin II binding"/>
    <property type="evidence" value="ECO:0007669"/>
    <property type="project" value="TreeGrafter"/>
</dbReference>
<dbReference type="GO" id="GO:0005096">
    <property type="term" value="F:GTPase activator activity"/>
    <property type="evidence" value="ECO:0007669"/>
    <property type="project" value="TreeGrafter"/>
</dbReference>
<proteinExistence type="predicted"/>
<dbReference type="GO" id="GO:0005886">
    <property type="term" value="C:plasma membrane"/>
    <property type="evidence" value="ECO:0007669"/>
    <property type="project" value="TreeGrafter"/>
</dbReference>
<dbReference type="EMBL" id="JAMSHJ010000002">
    <property type="protein sequence ID" value="KAI5438543.1"/>
    <property type="molecule type" value="Genomic_DNA"/>
</dbReference>
<organism evidence="1 2">
    <name type="scientific">Pisum sativum</name>
    <name type="common">Garden pea</name>
    <name type="synonym">Lathyrus oleraceus</name>
    <dbReference type="NCBI Taxonomy" id="3888"/>
    <lineage>
        <taxon>Eukaryota</taxon>
        <taxon>Viridiplantae</taxon>
        <taxon>Streptophyta</taxon>
        <taxon>Embryophyta</taxon>
        <taxon>Tracheophyta</taxon>
        <taxon>Spermatophyta</taxon>
        <taxon>Magnoliopsida</taxon>
        <taxon>eudicotyledons</taxon>
        <taxon>Gunneridae</taxon>
        <taxon>Pentapetalae</taxon>
        <taxon>rosids</taxon>
        <taxon>fabids</taxon>
        <taxon>Fabales</taxon>
        <taxon>Fabaceae</taxon>
        <taxon>Papilionoideae</taxon>
        <taxon>50 kb inversion clade</taxon>
        <taxon>NPAAA clade</taxon>
        <taxon>Hologalegina</taxon>
        <taxon>IRL clade</taxon>
        <taxon>Fabeae</taxon>
        <taxon>Lathyrus</taxon>
    </lineage>
</organism>
<dbReference type="InterPro" id="IPR015943">
    <property type="entry name" value="WD40/YVTN_repeat-like_dom_sf"/>
</dbReference>
<dbReference type="SUPFAM" id="SSF50978">
    <property type="entry name" value="WD40 repeat-like"/>
    <property type="match status" value="1"/>
</dbReference>
<dbReference type="GO" id="GO:0006893">
    <property type="term" value="P:Golgi to plasma membrane transport"/>
    <property type="evidence" value="ECO:0007669"/>
    <property type="project" value="TreeGrafter"/>
</dbReference>
<dbReference type="Gramene" id="Psat02G0432300-T3">
    <property type="protein sequence ID" value="KAI5438543.1"/>
    <property type="gene ID" value="KIW84_024323"/>
</dbReference>
<comment type="caution">
    <text evidence="1">The sequence shown here is derived from an EMBL/GenBank/DDBJ whole genome shotgun (WGS) entry which is preliminary data.</text>
</comment>
<dbReference type="Gene3D" id="2.130.10.10">
    <property type="entry name" value="YVTN repeat-like/Quinoprotein amine dehydrogenase"/>
    <property type="match status" value="2"/>
</dbReference>
<dbReference type="Proteomes" id="UP001058974">
    <property type="component" value="Chromosome 2"/>
</dbReference>
<dbReference type="GO" id="GO:0005737">
    <property type="term" value="C:cytoplasm"/>
    <property type="evidence" value="ECO:0007669"/>
    <property type="project" value="TreeGrafter"/>
</dbReference>
<gene>
    <name evidence="1" type="ORF">KIW84_024323</name>
</gene>
<dbReference type="GO" id="GO:0006887">
    <property type="term" value="P:exocytosis"/>
    <property type="evidence" value="ECO:0007669"/>
    <property type="project" value="TreeGrafter"/>
</dbReference>
<dbReference type="GO" id="GO:0019905">
    <property type="term" value="F:syntaxin binding"/>
    <property type="evidence" value="ECO:0007669"/>
    <property type="project" value="TreeGrafter"/>
</dbReference>
<reference evidence="1 2" key="1">
    <citation type="journal article" date="2022" name="Nat. Genet.">
        <title>Improved pea reference genome and pan-genome highlight genomic features and evolutionary characteristics.</title>
        <authorList>
            <person name="Yang T."/>
            <person name="Liu R."/>
            <person name="Luo Y."/>
            <person name="Hu S."/>
            <person name="Wang D."/>
            <person name="Wang C."/>
            <person name="Pandey M.K."/>
            <person name="Ge S."/>
            <person name="Xu Q."/>
            <person name="Li N."/>
            <person name="Li G."/>
            <person name="Huang Y."/>
            <person name="Saxena R.K."/>
            <person name="Ji Y."/>
            <person name="Li M."/>
            <person name="Yan X."/>
            <person name="He Y."/>
            <person name="Liu Y."/>
            <person name="Wang X."/>
            <person name="Xiang C."/>
            <person name="Varshney R.K."/>
            <person name="Ding H."/>
            <person name="Gao S."/>
            <person name="Zong X."/>
        </authorList>
    </citation>
    <scope>NUCLEOTIDE SEQUENCE [LARGE SCALE GENOMIC DNA]</scope>
    <source>
        <strain evidence="1 2">cv. Zhongwan 6</strain>
    </source>
</reference>
<dbReference type="PANTHER" id="PTHR10241">
    <property type="entry name" value="LETHAL 2 GIANT LARVAE PROTEIN"/>
    <property type="match status" value="1"/>
</dbReference>
<protein>
    <submittedName>
        <fullName evidence="1">Uncharacterized protein</fullName>
    </submittedName>
</protein>
<evidence type="ECO:0000313" key="1">
    <source>
        <dbReference type="EMBL" id="KAI5438543.1"/>
    </source>
</evidence>
<dbReference type="InterPro" id="IPR036322">
    <property type="entry name" value="WD40_repeat_dom_sf"/>
</dbReference>
<dbReference type="FunFam" id="2.130.10.10:FF:002568">
    <property type="entry name" value="Syntaxin-binding protein 5 isoform A"/>
    <property type="match status" value="1"/>
</dbReference>
<dbReference type="SUPFAM" id="SSF50993">
    <property type="entry name" value="Peptidase/esterase 'gauge' domain"/>
    <property type="match status" value="1"/>
</dbReference>
<accession>A0A9D4YHQ3</accession>
<feature type="non-terminal residue" evidence="1">
    <location>
        <position position="1"/>
    </location>
</feature>
<dbReference type="AlphaFoldDB" id="A0A9D4YHQ3"/>
<name>A0A9D4YHQ3_PEA</name>
<keyword evidence="2" id="KW-1185">Reference proteome</keyword>